<protein>
    <recommendedName>
        <fullName evidence="2">Polysaccharide lyase-like protein</fullName>
    </recommendedName>
</protein>
<evidence type="ECO:0008006" key="2">
    <source>
        <dbReference type="Google" id="ProtNLM"/>
    </source>
</evidence>
<dbReference type="EMBL" id="UINC01098160">
    <property type="protein sequence ID" value="SVC56466.1"/>
    <property type="molecule type" value="Genomic_DNA"/>
</dbReference>
<organism evidence="1">
    <name type="scientific">marine metagenome</name>
    <dbReference type="NCBI Taxonomy" id="408172"/>
    <lineage>
        <taxon>unclassified sequences</taxon>
        <taxon>metagenomes</taxon>
        <taxon>ecological metagenomes</taxon>
    </lineage>
</organism>
<gene>
    <name evidence="1" type="ORF">METZ01_LOCUS309320</name>
</gene>
<dbReference type="Pfam" id="PF14099">
    <property type="entry name" value="Polysacc_lyase"/>
    <property type="match status" value="1"/>
</dbReference>
<proteinExistence type="predicted"/>
<dbReference type="Gene3D" id="2.60.120.200">
    <property type="match status" value="1"/>
</dbReference>
<name>A0A382N5W3_9ZZZZ</name>
<accession>A0A382N5W3</accession>
<reference evidence="1" key="1">
    <citation type="submission" date="2018-05" db="EMBL/GenBank/DDBJ databases">
        <authorList>
            <person name="Lanie J.A."/>
            <person name="Ng W.-L."/>
            <person name="Kazmierczak K.M."/>
            <person name="Andrzejewski T.M."/>
            <person name="Davidsen T.M."/>
            <person name="Wayne K.J."/>
            <person name="Tettelin H."/>
            <person name="Glass J.I."/>
            <person name="Rusch D."/>
            <person name="Podicherti R."/>
            <person name="Tsui H.-C.T."/>
            <person name="Winkler M.E."/>
        </authorList>
    </citation>
    <scope>NUCLEOTIDE SEQUENCE</scope>
</reference>
<evidence type="ECO:0000313" key="1">
    <source>
        <dbReference type="EMBL" id="SVC56466.1"/>
    </source>
</evidence>
<dbReference type="InterPro" id="IPR025975">
    <property type="entry name" value="Polysacc_lyase"/>
</dbReference>
<dbReference type="AlphaFoldDB" id="A0A382N5W3"/>
<sequence>MKKLLGILVLGLILVGNAYSETKFSEIKKALKEDNYGLAIPQSFHALISPKAKNPVSVSDFSIIGKTSIRFESNHGECGEEPKHSDCDTDRERTELYYKKKSPKKEIWYRFYIYLPKDYNSVAPAKMSLIQFSIEDPFAVLVMFNQTHAGLTFNRHFALHGDSNENAYIVLKPNEELFGSWTEIIFNSNWHPDPIKGFMKVWIDGKLKVDFKGRSYGKGKKFSLRYGLYASYLKNYRLTQGKEIHPQRIIYFDGVKAEKTCNKLLNKEICQSLTSQTVSKYIKFEHDGNNKKLYDKELSIIDPSSFR</sequence>